<protein>
    <recommendedName>
        <fullName evidence="6">Transcription initiation factor TFIID subunit 13</fullName>
    </recommendedName>
</protein>
<keyword evidence="2" id="KW-0805">Transcription regulation</keyword>
<evidence type="ECO:0000256" key="6">
    <source>
        <dbReference type="ARBA" id="ARBA00040136"/>
    </source>
</evidence>
<keyword evidence="3" id="KW-0804">Transcription</keyword>
<dbReference type="InterPro" id="IPR003195">
    <property type="entry name" value="TFIID_TAF13"/>
</dbReference>
<evidence type="ECO:0000256" key="2">
    <source>
        <dbReference type="ARBA" id="ARBA00023015"/>
    </source>
</evidence>
<evidence type="ECO:0000256" key="3">
    <source>
        <dbReference type="ARBA" id="ARBA00023163"/>
    </source>
</evidence>
<dbReference type="AlphaFoldDB" id="A0A183T120"/>
<organism evidence="10">
    <name type="scientific">Schistocephalus solidus</name>
    <name type="common">Tapeworm</name>
    <dbReference type="NCBI Taxonomy" id="70667"/>
    <lineage>
        <taxon>Eukaryota</taxon>
        <taxon>Metazoa</taxon>
        <taxon>Spiralia</taxon>
        <taxon>Lophotrochozoa</taxon>
        <taxon>Platyhelminthes</taxon>
        <taxon>Cestoda</taxon>
        <taxon>Eucestoda</taxon>
        <taxon>Diphyllobothriidea</taxon>
        <taxon>Diphyllobothriidae</taxon>
        <taxon>Schistocephalus</taxon>
    </lineage>
</organism>
<dbReference type="EMBL" id="UYSU01035694">
    <property type="protein sequence ID" value="VDL96553.1"/>
    <property type="molecule type" value="Genomic_DNA"/>
</dbReference>
<keyword evidence="7" id="KW-0732">Signal</keyword>
<comment type="subcellular location">
    <subcellularLocation>
        <location evidence="1">Nucleus</location>
    </subcellularLocation>
</comment>
<dbReference type="WBParaSite" id="SSLN_0001056201-mRNA-1">
    <property type="protein sequence ID" value="SSLN_0001056201-mRNA-1"/>
    <property type="gene ID" value="SSLN_0001056201"/>
</dbReference>
<evidence type="ECO:0000313" key="10">
    <source>
        <dbReference type="WBParaSite" id="SSLN_0001056201-mRNA-1"/>
    </source>
</evidence>
<evidence type="ECO:0000256" key="1">
    <source>
        <dbReference type="ARBA" id="ARBA00004123"/>
    </source>
</evidence>
<keyword evidence="4" id="KW-0539">Nucleus</keyword>
<name>A0A183T120_SCHSO</name>
<dbReference type="GO" id="GO:0006366">
    <property type="term" value="P:transcription by RNA polymerase II"/>
    <property type="evidence" value="ECO:0007669"/>
    <property type="project" value="InterPro"/>
</dbReference>
<dbReference type="Gene3D" id="1.10.20.10">
    <property type="entry name" value="Histone, subunit A"/>
    <property type="match status" value="1"/>
</dbReference>
<evidence type="ECO:0000256" key="4">
    <source>
        <dbReference type="ARBA" id="ARBA00023242"/>
    </source>
</evidence>
<dbReference type="PANTHER" id="PTHR11380">
    <property type="entry name" value="TRANSCRIPTION INITIATION FACTOR TFIID/SUPT3-RELATED"/>
    <property type="match status" value="1"/>
</dbReference>
<gene>
    <name evidence="8" type="ORF">SSLN_LOCUS10168</name>
</gene>
<sequence length="104" mass="12098">MHAIWFDFLLSFLVRSMLYAFGDVESPLPETVAVLEEIAVQYIIDMSRRALETGRVGKITVEDIAYLVRKESRKFSRAKELLLVSEELKRARKAFKDDEFNIAR</sequence>
<evidence type="ECO:0000313" key="9">
    <source>
        <dbReference type="Proteomes" id="UP000275846"/>
    </source>
</evidence>
<dbReference type="SUPFAM" id="SSF47113">
    <property type="entry name" value="Histone-fold"/>
    <property type="match status" value="1"/>
</dbReference>
<evidence type="ECO:0000313" key="8">
    <source>
        <dbReference type="EMBL" id="VDL96553.1"/>
    </source>
</evidence>
<comment type="similarity">
    <text evidence="5">Belongs to the TAF13 family.</text>
</comment>
<dbReference type="PANTHER" id="PTHR11380:SF5">
    <property type="entry name" value="TRANSCRIPTION INITIATION FACTOR TFIID SUBUNIT 13"/>
    <property type="match status" value="1"/>
</dbReference>
<reference evidence="8 9" key="2">
    <citation type="submission" date="2018-11" db="EMBL/GenBank/DDBJ databases">
        <authorList>
            <consortium name="Pathogen Informatics"/>
        </authorList>
    </citation>
    <scope>NUCLEOTIDE SEQUENCE [LARGE SCALE GENOMIC DNA]</scope>
    <source>
        <strain evidence="8 9">NST_G2</strain>
    </source>
</reference>
<keyword evidence="9" id="KW-1185">Reference proteome</keyword>
<feature type="chain" id="PRO_5043141378" description="Transcription initiation factor TFIID subunit 13" evidence="7">
    <location>
        <begin position="21"/>
        <end position="104"/>
    </location>
</feature>
<proteinExistence type="inferred from homology"/>
<dbReference type="Pfam" id="PF02269">
    <property type="entry name" value="TFIID-18kDa"/>
    <property type="match status" value="1"/>
</dbReference>
<reference evidence="10" key="1">
    <citation type="submission" date="2016-06" db="UniProtKB">
        <authorList>
            <consortium name="WormBaseParasite"/>
        </authorList>
    </citation>
    <scope>IDENTIFICATION</scope>
</reference>
<dbReference type="GO" id="GO:0005634">
    <property type="term" value="C:nucleus"/>
    <property type="evidence" value="ECO:0007669"/>
    <property type="project" value="UniProtKB-SubCell"/>
</dbReference>
<dbReference type="GO" id="GO:0046982">
    <property type="term" value="F:protein heterodimerization activity"/>
    <property type="evidence" value="ECO:0007669"/>
    <property type="project" value="InterPro"/>
</dbReference>
<dbReference type="Proteomes" id="UP000275846">
    <property type="component" value="Unassembled WGS sequence"/>
</dbReference>
<accession>A0A183T120</accession>
<dbReference type="InterPro" id="IPR009072">
    <property type="entry name" value="Histone-fold"/>
</dbReference>
<feature type="signal peptide" evidence="7">
    <location>
        <begin position="1"/>
        <end position="20"/>
    </location>
</feature>
<evidence type="ECO:0000256" key="7">
    <source>
        <dbReference type="SAM" id="SignalP"/>
    </source>
</evidence>
<dbReference type="OrthoDB" id="10266074at2759"/>
<evidence type="ECO:0000256" key="5">
    <source>
        <dbReference type="ARBA" id="ARBA00038392"/>
    </source>
</evidence>
<dbReference type="STRING" id="70667.A0A183T120"/>
<dbReference type="CDD" id="cd07978">
    <property type="entry name" value="HFD_TAF13"/>
    <property type="match status" value="1"/>
</dbReference>